<keyword evidence="2" id="KW-1133">Transmembrane helix</keyword>
<feature type="transmembrane region" description="Helical" evidence="2">
    <location>
        <begin position="12"/>
        <end position="37"/>
    </location>
</feature>
<protein>
    <submittedName>
        <fullName evidence="3">Uncharacterized protein</fullName>
    </submittedName>
</protein>
<comment type="caution">
    <text evidence="3">The sequence shown here is derived from an EMBL/GenBank/DDBJ whole genome shotgun (WGS) entry which is preliminary data.</text>
</comment>
<sequence length="108" mass="11784">MLRWRWHHLVNWLESTGIISAMLLLMMWIGWLLGGVVTHPSEDRRTHSPTFRHSASLEPSGNLGMGPRCKSAHSQRPATLASPVGLSLVVGTAHYFITAGIPIGGHPA</sequence>
<feature type="region of interest" description="Disordered" evidence="1">
    <location>
        <begin position="43"/>
        <end position="74"/>
    </location>
</feature>
<accession>E6Q8Q1</accession>
<proteinExistence type="predicted"/>
<feature type="compositionally biased region" description="Polar residues" evidence="1">
    <location>
        <begin position="48"/>
        <end position="59"/>
    </location>
</feature>
<organism evidence="3">
    <name type="scientific">mine drainage metagenome</name>
    <dbReference type="NCBI Taxonomy" id="410659"/>
    <lineage>
        <taxon>unclassified sequences</taxon>
        <taxon>metagenomes</taxon>
        <taxon>ecological metagenomes</taxon>
    </lineage>
</organism>
<evidence type="ECO:0000313" key="3">
    <source>
        <dbReference type="EMBL" id="CBI03577.1"/>
    </source>
</evidence>
<evidence type="ECO:0000256" key="1">
    <source>
        <dbReference type="SAM" id="MobiDB-lite"/>
    </source>
</evidence>
<evidence type="ECO:0000256" key="2">
    <source>
        <dbReference type="SAM" id="Phobius"/>
    </source>
</evidence>
<keyword evidence="2" id="KW-0472">Membrane</keyword>
<name>E6Q8Q1_9ZZZZ</name>
<dbReference type="AlphaFoldDB" id="E6Q8Q1"/>
<dbReference type="EMBL" id="CABP01000011">
    <property type="protein sequence ID" value="CBI03577.1"/>
    <property type="molecule type" value="Genomic_DNA"/>
</dbReference>
<keyword evidence="2" id="KW-0812">Transmembrane</keyword>
<reference evidence="3" key="1">
    <citation type="submission" date="2009-10" db="EMBL/GenBank/DDBJ databases">
        <title>Diversity of trophic interactions inside an arsenic-rich microbial ecosystem.</title>
        <authorList>
            <person name="Bertin P.N."/>
            <person name="Heinrich-Salmeron A."/>
            <person name="Pelletier E."/>
            <person name="Goulhen-Chollet F."/>
            <person name="Arsene-Ploetze F."/>
            <person name="Gallien S."/>
            <person name="Calteau A."/>
            <person name="Vallenet D."/>
            <person name="Casiot C."/>
            <person name="Chane-Woon-Ming B."/>
            <person name="Giloteaux L."/>
            <person name="Barakat M."/>
            <person name="Bonnefoy V."/>
            <person name="Bruneel O."/>
            <person name="Chandler M."/>
            <person name="Cleiss J."/>
            <person name="Duran R."/>
            <person name="Elbaz-Poulichet F."/>
            <person name="Fonknechten N."/>
            <person name="Lauga B."/>
            <person name="Mornico D."/>
            <person name="Ortet P."/>
            <person name="Schaeffer C."/>
            <person name="Siguier P."/>
            <person name="Alexander Thil Smith A."/>
            <person name="Van Dorsselaer A."/>
            <person name="Weissenbach J."/>
            <person name="Medigue C."/>
            <person name="Le Paslier D."/>
        </authorList>
    </citation>
    <scope>NUCLEOTIDE SEQUENCE</scope>
</reference>
<gene>
    <name evidence="3" type="ORF">CARN5_3009</name>
</gene>